<evidence type="ECO:0000259" key="1">
    <source>
        <dbReference type="PROSITE" id="PS50075"/>
    </source>
</evidence>
<proteinExistence type="predicted"/>
<dbReference type="Gene3D" id="1.10.1200.10">
    <property type="entry name" value="ACP-like"/>
    <property type="match status" value="1"/>
</dbReference>
<protein>
    <recommendedName>
        <fullName evidence="1">Carrier domain-containing protein</fullName>
    </recommendedName>
</protein>
<name>A0A383RXB0_9PSED</name>
<organism evidence="2 3">
    <name type="scientific">Pseudomonas reidholzensis</name>
    <dbReference type="NCBI Taxonomy" id="1785162"/>
    <lineage>
        <taxon>Bacteria</taxon>
        <taxon>Pseudomonadati</taxon>
        <taxon>Pseudomonadota</taxon>
        <taxon>Gammaproteobacteria</taxon>
        <taxon>Pseudomonadales</taxon>
        <taxon>Pseudomonadaceae</taxon>
        <taxon>Pseudomonas</taxon>
    </lineage>
</organism>
<evidence type="ECO:0000313" key="2">
    <source>
        <dbReference type="EMBL" id="SYX91720.1"/>
    </source>
</evidence>
<dbReference type="OrthoDB" id="6996452at2"/>
<gene>
    <name evidence="2" type="ORF">CCOS865_04000</name>
</gene>
<evidence type="ECO:0000313" key="3">
    <source>
        <dbReference type="Proteomes" id="UP000263595"/>
    </source>
</evidence>
<dbReference type="AlphaFoldDB" id="A0A383RXB0"/>
<dbReference type="InterPro" id="IPR036736">
    <property type="entry name" value="ACP-like_sf"/>
</dbReference>
<reference evidence="3" key="1">
    <citation type="submission" date="2018-08" db="EMBL/GenBank/DDBJ databases">
        <authorList>
            <person name="Blom J."/>
        </authorList>
    </citation>
    <scope>NUCLEOTIDE SEQUENCE [LARGE SCALE GENOMIC DNA]</scope>
    <source>
        <strain evidence="3">CCOS 865</strain>
    </source>
</reference>
<dbReference type="InterPro" id="IPR009081">
    <property type="entry name" value="PP-bd_ACP"/>
</dbReference>
<dbReference type="Proteomes" id="UP000263595">
    <property type="component" value="Unassembled WGS sequence"/>
</dbReference>
<dbReference type="Pfam" id="PF00550">
    <property type="entry name" value="PP-binding"/>
    <property type="match status" value="1"/>
</dbReference>
<dbReference type="EMBL" id="UNOZ01000030">
    <property type="protein sequence ID" value="SYX91720.1"/>
    <property type="molecule type" value="Genomic_DNA"/>
</dbReference>
<feature type="domain" description="Carrier" evidence="1">
    <location>
        <begin position="1"/>
        <end position="84"/>
    </location>
</feature>
<dbReference type="RefSeq" id="WP_119144141.1">
    <property type="nucleotide sequence ID" value="NZ_CBCSFL010000001.1"/>
</dbReference>
<sequence>MNTLTIEQRIRQTLEQLLGADVTTIDRHASFRDFIGERFDSLMAVEVITAIEGCFAIEVDYLSDDVRFWFETLDKMERFVAQKVEDQQTLQANA</sequence>
<dbReference type="PROSITE" id="PS50075">
    <property type="entry name" value="CARRIER"/>
    <property type="match status" value="1"/>
</dbReference>
<accession>A0A383RXB0</accession>
<keyword evidence="3" id="KW-1185">Reference proteome</keyword>
<dbReference type="SUPFAM" id="SSF47336">
    <property type="entry name" value="ACP-like"/>
    <property type="match status" value="1"/>
</dbReference>